<dbReference type="Proteomes" id="UP001501447">
    <property type="component" value="Unassembled WGS sequence"/>
</dbReference>
<dbReference type="InterPro" id="IPR048167">
    <property type="entry name" value="AQJ64_40280-like"/>
</dbReference>
<name>A0ABP6CS13_9ACTN</name>
<reference evidence="3" key="1">
    <citation type="journal article" date="2019" name="Int. J. Syst. Evol. Microbiol.">
        <title>The Global Catalogue of Microorganisms (GCM) 10K type strain sequencing project: providing services to taxonomists for standard genome sequencing and annotation.</title>
        <authorList>
            <consortium name="The Broad Institute Genomics Platform"/>
            <consortium name="The Broad Institute Genome Sequencing Center for Infectious Disease"/>
            <person name="Wu L."/>
            <person name="Ma J."/>
        </authorList>
    </citation>
    <scope>NUCLEOTIDE SEQUENCE [LARGE SCALE GENOMIC DNA]</scope>
    <source>
        <strain evidence="3">JCM 16373</strain>
    </source>
</reference>
<evidence type="ECO:0000256" key="1">
    <source>
        <dbReference type="SAM" id="MobiDB-lite"/>
    </source>
</evidence>
<evidence type="ECO:0000313" key="3">
    <source>
        <dbReference type="Proteomes" id="UP001501447"/>
    </source>
</evidence>
<evidence type="ECO:0008006" key="4">
    <source>
        <dbReference type="Google" id="ProtNLM"/>
    </source>
</evidence>
<proteinExistence type="predicted"/>
<gene>
    <name evidence="2" type="ORF">GCM10009863_47470</name>
</gene>
<protein>
    <recommendedName>
        <fullName evidence="4">Amine oxidase</fullName>
    </recommendedName>
</protein>
<keyword evidence="3" id="KW-1185">Reference proteome</keyword>
<dbReference type="EMBL" id="BAAARJ010000016">
    <property type="protein sequence ID" value="GAA2627069.1"/>
    <property type="molecule type" value="Genomic_DNA"/>
</dbReference>
<accession>A0ABP6CS13</accession>
<sequence length="119" mass="13137">MDAVMKWVDARERLPKDGMPVAAATTGRYPPEAGSGAARADGEDFWLVLPMYFTSLHFAEDGTEHRDCFVDHDRVVRLPYGGPSEETVTHWAQLPTLPGMKVHQLLGPDARAAVRDSMS</sequence>
<dbReference type="NCBIfam" id="NF041588">
    <property type="entry name" value="AQJ64_40280_fam"/>
    <property type="match status" value="1"/>
</dbReference>
<feature type="region of interest" description="Disordered" evidence="1">
    <location>
        <begin position="18"/>
        <end position="38"/>
    </location>
</feature>
<organism evidence="2 3">
    <name type="scientific">Streptomyces axinellae</name>
    <dbReference type="NCBI Taxonomy" id="552788"/>
    <lineage>
        <taxon>Bacteria</taxon>
        <taxon>Bacillati</taxon>
        <taxon>Actinomycetota</taxon>
        <taxon>Actinomycetes</taxon>
        <taxon>Kitasatosporales</taxon>
        <taxon>Streptomycetaceae</taxon>
        <taxon>Streptomyces</taxon>
    </lineage>
</organism>
<comment type="caution">
    <text evidence="2">The sequence shown here is derived from an EMBL/GenBank/DDBJ whole genome shotgun (WGS) entry which is preliminary data.</text>
</comment>
<evidence type="ECO:0000313" key="2">
    <source>
        <dbReference type="EMBL" id="GAA2627069.1"/>
    </source>
</evidence>